<sequence>MAKQTTPFSSIYSIEKKKFEYETVDQSVKLANTSKRDPVYFFFE</sequence>
<protein>
    <submittedName>
        <fullName evidence="1">Uncharacterized protein</fullName>
    </submittedName>
</protein>
<evidence type="ECO:0000313" key="1">
    <source>
        <dbReference type="EMBL" id="OJG11917.1"/>
    </source>
</evidence>
<accession>A0A1L8QWM7</accession>
<organism evidence="1 2">
    <name type="scientific">Enterococcus aquimarinus</name>
    <dbReference type="NCBI Taxonomy" id="328396"/>
    <lineage>
        <taxon>Bacteria</taxon>
        <taxon>Bacillati</taxon>
        <taxon>Bacillota</taxon>
        <taxon>Bacilli</taxon>
        <taxon>Lactobacillales</taxon>
        <taxon>Enterococcaceae</taxon>
        <taxon>Enterococcus</taxon>
    </lineage>
</organism>
<reference evidence="1 2" key="1">
    <citation type="submission" date="2014-12" db="EMBL/GenBank/DDBJ databases">
        <title>Draft genome sequences of 29 type strains of Enterococci.</title>
        <authorList>
            <person name="Zhong Z."/>
            <person name="Sun Z."/>
            <person name="Liu W."/>
            <person name="Zhang W."/>
            <person name="Zhang H."/>
        </authorList>
    </citation>
    <scope>NUCLEOTIDE SEQUENCE [LARGE SCALE GENOMIC DNA]</scope>
    <source>
        <strain evidence="1 2">DSM 17690</strain>
    </source>
</reference>
<name>A0A1L8QWM7_9ENTE</name>
<dbReference type="Proteomes" id="UP000182149">
    <property type="component" value="Unassembled WGS sequence"/>
</dbReference>
<dbReference type="AlphaFoldDB" id="A0A1L8QWM7"/>
<comment type="caution">
    <text evidence="1">The sequence shown here is derived from an EMBL/GenBank/DDBJ whole genome shotgun (WGS) entry which is preliminary data.</text>
</comment>
<dbReference type="EMBL" id="JXKD01000002">
    <property type="protein sequence ID" value="OJG11917.1"/>
    <property type="molecule type" value="Genomic_DNA"/>
</dbReference>
<gene>
    <name evidence="1" type="ORF">RU93_GL001150</name>
</gene>
<keyword evidence="2" id="KW-1185">Reference proteome</keyword>
<dbReference type="STRING" id="328396.RU93_GL001150"/>
<evidence type="ECO:0000313" key="2">
    <source>
        <dbReference type="Proteomes" id="UP000182149"/>
    </source>
</evidence>
<proteinExistence type="predicted"/>